<sequence>MMGASRHNEGKLHLGYVYAADTSLETHKILAEGTLRFLDTLERLTGCPRDRFTVSDAFTYVVPDDSARTPDDIWAYFNSVDDTVAELCDQMGLSPYERARVATKEYYRTHYGDCVQTAYHTPEIAVDPGRVSDIVAAAVYAHPLITFLGARTVMDVRRVGASGYRIRLSDQTEITQLDAAAVINALWEDRLRIDEMVGLGSPFVWSQRWKATVTIEVPPESITLPSTTALVGPYGDFVLYGKARVYISWYPACRLSMSTTASPDQVRAIVDAANHDDIRVRSLRNLSRLIPGVSDLLAYKNNTTVGGGFIMAVGESDIDDRKSGLHERHQIGVEHHDTWVSLSTGKFCTAPMFAVRAARGLKGVLT</sequence>
<dbReference type="InterPro" id="IPR036188">
    <property type="entry name" value="FAD/NAD-bd_sf"/>
</dbReference>
<name>A0A316GBA5_9RHOB</name>
<reference evidence="1 2" key="1">
    <citation type="submission" date="2018-05" db="EMBL/GenBank/DDBJ databases">
        <title>Genomic Encyclopedia of Type Strains, Phase IV (KMG-IV): sequencing the most valuable type-strain genomes for metagenomic binning, comparative biology and taxonomic classification.</title>
        <authorList>
            <person name="Goeker M."/>
        </authorList>
    </citation>
    <scope>NUCLEOTIDE SEQUENCE [LARGE SCALE GENOMIC DNA]</scope>
    <source>
        <strain evidence="1 2">DSM 16097</strain>
    </source>
</reference>
<protein>
    <recommendedName>
        <fullName evidence="3">FAD dependent oxidoreductase</fullName>
    </recommendedName>
</protein>
<dbReference type="EMBL" id="QGGW01000012">
    <property type="protein sequence ID" value="PWK57296.1"/>
    <property type="molecule type" value="Genomic_DNA"/>
</dbReference>
<dbReference type="SUPFAM" id="SSF51905">
    <property type="entry name" value="FAD/NAD(P)-binding domain"/>
    <property type="match status" value="1"/>
</dbReference>
<dbReference type="Proteomes" id="UP000245708">
    <property type="component" value="Unassembled WGS sequence"/>
</dbReference>
<keyword evidence="2" id="KW-1185">Reference proteome</keyword>
<comment type="caution">
    <text evidence="1">The sequence shown here is derived from an EMBL/GenBank/DDBJ whole genome shotgun (WGS) entry which is preliminary data.</text>
</comment>
<dbReference type="AlphaFoldDB" id="A0A316GBA5"/>
<evidence type="ECO:0000313" key="1">
    <source>
        <dbReference type="EMBL" id="PWK57296.1"/>
    </source>
</evidence>
<gene>
    <name evidence="1" type="ORF">C7455_11221</name>
</gene>
<evidence type="ECO:0008006" key="3">
    <source>
        <dbReference type="Google" id="ProtNLM"/>
    </source>
</evidence>
<evidence type="ECO:0000313" key="2">
    <source>
        <dbReference type="Proteomes" id="UP000245708"/>
    </source>
</evidence>
<proteinExistence type="predicted"/>
<organism evidence="1 2">
    <name type="scientific">Roseicyclus mahoneyensis</name>
    <dbReference type="NCBI Taxonomy" id="164332"/>
    <lineage>
        <taxon>Bacteria</taxon>
        <taxon>Pseudomonadati</taxon>
        <taxon>Pseudomonadota</taxon>
        <taxon>Alphaproteobacteria</taxon>
        <taxon>Rhodobacterales</taxon>
        <taxon>Roseobacteraceae</taxon>
        <taxon>Roseicyclus</taxon>
    </lineage>
</organism>
<accession>A0A316GBA5</accession>